<accession>A0A4R4ZCJ9</accession>
<evidence type="ECO:0000256" key="1">
    <source>
        <dbReference type="SAM" id="Phobius"/>
    </source>
</evidence>
<keyword evidence="1" id="KW-1133">Transmembrane helix</keyword>
<reference evidence="2 3" key="1">
    <citation type="submission" date="2019-03" db="EMBL/GenBank/DDBJ databases">
        <title>Draft genome sequences of novel Actinobacteria.</title>
        <authorList>
            <person name="Sahin N."/>
            <person name="Ay H."/>
            <person name="Saygin H."/>
        </authorList>
    </citation>
    <scope>NUCLEOTIDE SEQUENCE [LARGE SCALE GENOMIC DNA]</scope>
    <source>
        <strain evidence="2 3">7K502</strain>
    </source>
</reference>
<evidence type="ECO:0000313" key="2">
    <source>
        <dbReference type="EMBL" id="TDD55580.1"/>
    </source>
</evidence>
<comment type="caution">
    <text evidence="2">The sequence shown here is derived from an EMBL/GenBank/DDBJ whole genome shotgun (WGS) entry which is preliminary data.</text>
</comment>
<protein>
    <submittedName>
        <fullName evidence="2">Uncharacterized protein</fullName>
    </submittedName>
</protein>
<gene>
    <name evidence="2" type="ORF">E1288_03805</name>
</gene>
<name>A0A4R4ZCJ9_9PSEU</name>
<sequence>MVVLTFTGNIGTISAAIGAAANTPMLVQVLLVLAFAAAVGLLAYGAGRSRHRAGPAARRVLHLRIGRGRDDLPE</sequence>
<keyword evidence="3" id="KW-1185">Reference proteome</keyword>
<keyword evidence="1" id="KW-0472">Membrane</keyword>
<keyword evidence="1" id="KW-0812">Transmembrane</keyword>
<proteinExistence type="predicted"/>
<dbReference type="EMBL" id="SMKW01000003">
    <property type="protein sequence ID" value="TDD55580.1"/>
    <property type="molecule type" value="Genomic_DNA"/>
</dbReference>
<organism evidence="2 3">
    <name type="scientific">Saccharopolyspora elongata</name>
    <dbReference type="NCBI Taxonomy" id="2530387"/>
    <lineage>
        <taxon>Bacteria</taxon>
        <taxon>Bacillati</taxon>
        <taxon>Actinomycetota</taxon>
        <taxon>Actinomycetes</taxon>
        <taxon>Pseudonocardiales</taxon>
        <taxon>Pseudonocardiaceae</taxon>
        <taxon>Saccharopolyspora</taxon>
    </lineage>
</organism>
<dbReference type="Proteomes" id="UP000294947">
    <property type="component" value="Unassembled WGS sequence"/>
</dbReference>
<evidence type="ECO:0000313" key="3">
    <source>
        <dbReference type="Proteomes" id="UP000294947"/>
    </source>
</evidence>
<feature type="transmembrane region" description="Helical" evidence="1">
    <location>
        <begin position="25"/>
        <end position="44"/>
    </location>
</feature>
<dbReference type="AlphaFoldDB" id="A0A4R4ZCJ9"/>